<name>A0A9Q1HDA3_HOLLE</name>
<dbReference type="EMBL" id="JAIZAY010000005">
    <property type="protein sequence ID" value="KAJ8041939.1"/>
    <property type="molecule type" value="Genomic_DNA"/>
</dbReference>
<proteinExistence type="predicted"/>
<dbReference type="InterPro" id="IPR052654">
    <property type="entry name" value="CS_Sulfotransferase"/>
</dbReference>
<dbReference type="GO" id="GO:0050659">
    <property type="term" value="F:N-acetylgalactosamine 4-sulfate 6-O-sulfotransferase activity"/>
    <property type="evidence" value="ECO:0007669"/>
    <property type="project" value="TreeGrafter"/>
</dbReference>
<organism evidence="2 3">
    <name type="scientific">Holothuria leucospilota</name>
    <name type="common">Black long sea cucumber</name>
    <name type="synonym">Mertensiothuria leucospilota</name>
    <dbReference type="NCBI Taxonomy" id="206669"/>
    <lineage>
        <taxon>Eukaryota</taxon>
        <taxon>Metazoa</taxon>
        <taxon>Echinodermata</taxon>
        <taxon>Eleutherozoa</taxon>
        <taxon>Echinozoa</taxon>
        <taxon>Holothuroidea</taxon>
        <taxon>Aspidochirotacea</taxon>
        <taxon>Aspidochirotida</taxon>
        <taxon>Holothuriidae</taxon>
        <taxon>Holothuria</taxon>
    </lineage>
</organism>
<comment type="caution">
    <text evidence="2">The sequence shown here is derived from an EMBL/GenBank/DDBJ whole genome shotgun (WGS) entry which is preliminary data.</text>
</comment>
<dbReference type="PANTHER" id="PTHR15723:SF0">
    <property type="entry name" value="CARBOHYDRATE SULFOTRANSFERASE 15"/>
    <property type="match status" value="1"/>
</dbReference>
<dbReference type="Gene3D" id="3.40.50.300">
    <property type="entry name" value="P-loop containing nucleotide triphosphate hydrolases"/>
    <property type="match status" value="1"/>
</dbReference>
<keyword evidence="1" id="KW-0472">Membrane</keyword>
<evidence type="ECO:0000313" key="2">
    <source>
        <dbReference type="EMBL" id="KAJ8041939.1"/>
    </source>
</evidence>
<gene>
    <name evidence="2" type="ORF">HOLleu_12878</name>
</gene>
<keyword evidence="1" id="KW-0812">Transmembrane</keyword>
<dbReference type="InterPro" id="IPR027417">
    <property type="entry name" value="P-loop_NTPase"/>
</dbReference>
<dbReference type="AlphaFoldDB" id="A0A9Q1HDA3"/>
<evidence type="ECO:0000313" key="3">
    <source>
        <dbReference type="Proteomes" id="UP001152320"/>
    </source>
</evidence>
<dbReference type="SUPFAM" id="SSF52540">
    <property type="entry name" value="P-loop containing nucleoside triphosphate hydrolases"/>
    <property type="match status" value="1"/>
</dbReference>
<dbReference type="OrthoDB" id="8068875at2759"/>
<dbReference type="Proteomes" id="UP001152320">
    <property type="component" value="Chromosome 5"/>
</dbReference>
<keyword evidence="1" id="KW-1133">Transmembrane helix</keyword>
<reference evidence="2" key="1">
    <citation type="submission" date="2021-10" db="EMBL/GenBank/DDBJ databases">
        <title>Tropical sea cucumber genome reveals ecological adaptation and Cuvierian tubules defense mechanism.</title>
        <authorList>
            <person name="Chen T."/>
        </authorList>
    </citation>
    <scope>NUCLEOTIDE SEQUENCE</scope>
    <source>
        <strain evidence="2">Nanhai2018</strain>
        <tissue evidence="2">Muscle</tissue>
    </source>
</reference>
<evidence type="ECO:0000256" key="1">
    <source>
        <dbReference type="SAM" id="Phobius"/>
    </source>
</evidence>
<sequence length="434" mass="51227">MLRHEELCPKTEAMLFFFASSLVFVMCYKLLWNDNHLTFKTPVAHLTSEKLSLRFRPERVVLPSNTSSNPTIPSSDTNSSAVSEKIPVSVWKPYVKELFDRFPENFSSRYLNPCWEEGTTLRCVPYFYQIGSFKCGTTDLWDKIVQHPQVVTVAKEPHWWAWRRFGFKDTPIHRQLVLKIRRITGNEDDHALQWYLNLFSHEATTRIQSNPRLVIGDASISTLWGLGDYEWEQHFPDKRNPPFFLADVLHALQPTAKITVILRDPVEKLWTTYLLDQWKRHLTPKKFHFHWQMLHKESVQCESLNTPTYCAFMHGSTADLSLKNYLYQGIYYLYLKEWVNAYGLENIHVLRLEDWKATPIAELASVIKYLELDPLPMKTLKAITNRATQNVNVRAKKRNITMFTSTRTELQNFYRPWNKKLAELLKDPKYLWDY</sequence>
<dbReference type="GO" id="GO:0019319">
    <property type="term" value="P:hexose biosynthetic process"/>
    <property type="evidence" value="ECO:0007669"/>
    <property type="project" value="TreeGrafter"/>
</dbReference>
<protein>
    <submittedName>
        <fullName evidence="2">Carbohydrate sulfotransferase 15</fullName>
    </submittedName>
</protein>
<keyword evidence="3" id="KW-1185">Reference proteome</keyword>
<feature type="transmembrane region" description="Helical" evidence="1">
    <location>
        <begin position="12"/>
        <end position="32"/>
    </location>
</feature>
<dbReference type="PANTHER" id="PTHR15723">
    <property type="entry name" value="CARBOHYDRATE SULFOTRANSFERASE 15"/>
    <property type="match status" value="1"/>
</dbReference>
<accession>A0A9Q1HDA3</accession>